<dbReference type="PANTHER" id="PTHR46599">
    <property type="entry name" value="PIGGYBAC TRANSPOSABLE ELEMENT-DERIVED PROTEIN 4"/>
    <property type="match status" value="1"/>
</dbReference>
<dbReference type="InterPro" id="IPR029526">
    <property type="entry name" value="PGBD"/>
</dbReference>
<evidence type="ECO:0000313" key="2">
    <source>
        <dbReference type="EMBL" id="KAJ6248204.1"/>
    </source>
</evidence>
<dbReference type="Pfam" id="PF13843">
    <property type="entry name" value="DDE_Tnp_1_7"/>
    <property type="match status" value="1"/>
</dbReference>
<dbReference type="EMBL" id="JAOAOG010000116">
    <property type="protein sequence ID" value="KAJ6248204.1"/>
    <property type="molecule type" value="Genomic_DNA"/>
</dbReference>
<dbReference type="PANTHER" id="PTHR46599:SF3">
    <property type="entry name" value="PIGGYBAC TRANSPOSABLE ELEMENT-DERIVED PROTEIN 4"/>
    <property type="match status" value="1"/>
</dbReference>
<organism evidence="2 3">
    <name type="scientific">Anaeramoeba flamelloides</name>
    <dbReference type="NCBI Taxonomy" id="1746091"/>
    <lineage>
        <taxon>Eukaryota</taxon>
        <taxon>Metamonada</taxon>
        <taxon>Anaeramoebidae</taxon>
        <taxon>Anaeramoeba</taxon>
    </lineage>
</organism>
<proteinExistence type="predicted"/>
<sequence>MLCISTILNGDHILVADSWFGSPELVIKLKKEYNLDSIMSCRGDRTSYLFKDGTHKRSIKNSNSKTYYKISNNSRFIATTYKQINKNSKTLVNILASIGSLERIGKNHTKKPKVLLDYQQNMQFVDRADQSCSLYLFPHKHFSWKRCLLFYYFKIILHNSRILFNNFNQNNQEKQLTKRNFLTQHFQIEFFTRN</sequence>
<name>A0ABQ8YUY1_9EUKA</name>
<keyword evidence="3" id="KW-1185">Reference proteome</keyword>
<comment type="caution">
    <text evidence="2">The sequence shown here is derived from an EMBL/GenBank/DDBJ whole genome shotgun (WGS) entry which is preliminary data.</text>
</comment>
<reference evidence="2" key="1">
    <citation type="submission" date="2022-08" db="EMBL/GenBank/DDBJ databases">
        <title>Novel sulfate-reducing endosymbionts in the free-living metamonad Anaeramoeba.</title>
        <authorList>
            <person name="Jerlstrom-Hultqvist J."/>
            <person name="Cepicka I."/>
            <person name="Gallot-Lavallee L."/>
            <person name="Salas-Leiva D."/>
            <person name="Curtis B.A."/>
            <person name="Zahonova K."/>
            <person name="Pipaliya S."/>
            <person name="Dacks J."/>
            <person name="Roger A.J."/>
        </authorList>
    </citation>
    <scope>NUCLEOTIDE SEQUENCE</scope>
    <source>
        <strain evidence="2">Schooner1</strain>
    </source>
</reference>
<feature type="domain" description="PiggyBac transposable element-derived protein" evidence="1">
    <location>
        <begin position="9"/>
        <end position="160"/>
    </location>
</feature>
<protein>
    <submittedName>
        <fullName evidence="2">Piggybac transposable element-derived protein</fullName>
    </submittedName>
</protein>
<gene>
    <name evidence="2" type="ORF">M0813_17867</name>
</gene>
<evidence type="ECO:0000313" key="3">
    <source>
        <dbReference type="Proteomes" id="UP001150062"/>
    </source>
</evidence>
<accession>A0ABQ8YUY1</accession>
<evidence type="ECO:0000259" key="1">
    <source>
        <dbReference type="Pfam" id="PF13843"/>
    </source>
</evidence>
<dbReference type="Proteomes" id="UP001150062">
    <property type="component" value="Unassembled WGS sequence"/>
</dbReference>